<dbReference type="Proteomes" id="UP000244677">
    <property type="component" value="Chromosome"/>
</dbReference>
<reference evidence="2 3" key="1">
    <citation type="submission" date="2017-04" db="EMBL/GenBank/DDBJ databases">
        <title>Complete genome sequence of Flavobacterium kingsejong AJ004.</title>
        <authorList>
            <person name="Lee P.C."/>
        </authorList>
    </citation>
    <scope>NUCLEOTIDE SEQUENCE [LARGE SCALE GENOMIC DNA]</scope>
    <source>
        <strain evidence="2 3">AJ004</strain>
    </source>
</reference>
<evidence type="ECO:0000313" key="2">
    <source>
        <dbReference type="EMBL" id="AWG25831.1"/>
    </source>
</evidence>
<keyword evidence="1" id="KW-0472">Membrane</keyword>
<accession>A0A2S1LQ84</accession>
<protein>
    <submittedName>
        <fullName evidence="2">Uncharacterized protein</fullName>
    </submittedName>
</protein>
<keyword evidence="1" id="KW-1133">Transmembrane helix</keyword>
<proteinExistence type="predicted"/>
<evidence type="ECO:0000313" key="3">
    <source>
        <dbReference type="Proteomes" id="UP000244677"/>
    </source>
</evidence>
<dbReference type="EMBL" id="CP020919">
    <property type="protein sequence ID" value="AWG25831.1"/>
    <property type="molecule type" value="Genomic_DNA"/>
</dbReference>
<gene>
    <name evidence="2" type="ORF">FK004_11665</name>
</gene>
<sequence length="108" mass="12370">MKEESENIMNQFSQFLSQNPHYGYLIAAAGFAIFFLGYLLRWSWVINPEGSTRSVFIYEVLGKENMRKLMIVVMGIVVFICVGAFFLSNSKQKNSLKDTSNTEVTQKQ</sequence>
<keyword evidence="1" id="KW-0812">Transmembrane</keyword>
<dbReference type="AlphaFoldDB" id="A0A2S1LQ84"/>
<feature type="transmembrane region" description="Helical" evidence="1">
    <location>
        <begin position="21"/>
        <end position="40"/>
    </location>
</feature>
<feature type="transmembrane region" description="Helical" evidence="1">
    <location>
        <begin position="69"/>
        <end position="87"/>
    </location>
</feature>
<dbReference type="RefSeq" id="WP_108737393.1">
    <property type="nucleotide sequence ID" value="NZ_CP020919.1"/>
</dbReference>
<dbReference type="OrthoDB" id="1448463at2"/>
<keyword evidence="3" id="KW-1185">Reference proteome</keyword>
<dbReference type="Pfam" id="PF15562">
    <property type="entry name" value="Imm17"/>
    <property type="match status" value="1"/>
</dbReference>
<organism evidence="2 3">
    <name type="scientific">Flavobacterium kingsejongi</name>
    <dbReference type="NCBI Taxonomy" id="1678728"/>
    <lineage>
        <taxon>Bacteria</taxon>
        <taxon>Pseudomonadati</taxon>
        <taxon>Bacteroidota</taxon>
        <taxon>Flavobacteriia</taxon>
        <taxon>Flavobacteriales</taxon>
        <taxon>Flavobacteriaceae</taxon>
        <taxon>Flavobacterium</taxon>
    </lineage>
</organism>
<evidence type="ECO:0000256" key="1">
    <source>
        <dbReference type="SAM" id="Phobius"/>
    </source>
</evidence>
<dbReference type="InterPro" id="IPR029087">
    <property type="entry name" value="Imm17"/>
</dbReference>
<name>A0A2S1LQ84_9FLAO</name>
<dbReference type="KEGG" id="fki:FK004_11665"/>